<dbReference type="Proteomes" id="UP000198804">
    <property type="component" value="Unassembled WGS sequence"/>
</dbReference>
<accession>A0A1I3YWH0</accession>
<proteinExistence type="predicted"/>
<gene>
    <name evidence="1" type="ORF">SAMN04488125_101396</name>
</gene>
<organism evidence="1 2">
    <name type="scientific">Methylorubrum salsuginis</name>
    <dbReference type="NCBI Taxonomy" id="414703"/>
    <lineage>
        <taxon>Bacteria</taxon>
        <taxon>Pseudomonadati</taxon>
        <taxon>Pseudomonadota</taxon>
        <taxon>Alphaproteobacteria</taxon>
        <taxon>Hyphomicrobiales</taxon>
        <taxon>Methylobacteriaceae</taxon>
        <taxon>Methylorubrum</taxon>
    </lineage>
</organism>
<dbReference type="OrthoDB" id="7325338at2"/>
<sequence length="66" mass="7057">MIESWAGRAGAPFEWVKPPILNAMTRLAVEADPARGTFRAVGYEAAPGEEDRAVPATQVLDWSAAS</sequence>
<protein>
    <submittedName>
        <fullName evidence="1">Uncharacterized protein</fullName>
    </submittedName>
</protein>
<reference evidence="2" key="1">
    <citation type="submission" date="2016-10" db="EMBL/GenBank/DDBJ databases">
        <authorList>
            <person name="Varghese N."/>
            <person name="Submissions S."/>
        </authorList>
    </citation>
    <scope>NUCLEOTIDE SEQUENCE [LARGE SCALE GENOMIC DNA]</scope>
    <source>
        <strain evidence="2">CGMCC 1.6474</strain>
    </source>
</reference>
<dbReference type="AlphaFoldDB" id="A0A1I3YWH0"/>
<dbReference type="RefSeq" id="WP_091941384.1">
    <property type="nucleotide sequence ID" value="NZ_FOSV01000001.1"/>
</dbReference>
<dbReference type="EMBL" id="FOSV01000001">
    <property type="protein sequence ID" value="SFK36175.1"/>
    <property type="molecule type" value="Genomic_DNA"/>
</dbReference>
<evidence type="ECO:0000313" key="1">
    <source>
        <dbReference type="EMBL" id="SFK36175.1"/>
    </source>
</evidence>
<name>A0A1I3YWH0_9HYPH</name>
<evidence type="ECO:0000313" key="2">
    <source>
        <dbReference type="Proteomes" id="UP000198804"/>
    </source>
</evidence>
<keyword evidence="2" id="KW-1185">Reference proteome</keyword>
<dbReference type="STRING" id="414703.SAMN04488125_101396"/>